<keyword evidence="3" id="KW-0548">Nucleotidyltransferase</keyword>
<name>A0A364MRA4_STELY</name>
<feature type="region of interest" description="Disordered" evidence="1">
    <location>
        <begin position="1"/>
        <end position="39"/>
    </location>
</feature>
<accession>A0A364MRA4</accession>
<dbReference type="Pfam" id="PF07727">
    <property type="entry name" value="RVT_2"/>
    <property type="match status" value="1"/>
</dbReference>
<keyword evidence="3" id="KW-0695">RNA-directed DNA polymerase</keyword>
<dbReference type="InterPro" id="IPR013103">
    <property type="entry name" value="RVT_2"/>
</dbReference>
<reference evidence="4" key="1">
    <citation type="submission" date="2018-05" db="EMBL/GenBank/DDBJ databases">
        <title>Draft genome sequence of Stemphylium lycopersici strain CIDEFI 213.</title>
        <authorList>
            <person name="Medina R."/>
            <person name="Franco M.E.E."/>
            <person name="Lucentini C.G."/>
            <person name="Saparrat M.C.N."/>
            <person name="Balatti P.A."/>
        </authorList>
    </citation>
    <scope>NUCLEOTIDE SEQUENCE [LARGE SCALE GENOMIC DNA]</scope>
    <source>
        <strain evidence="4">CIDEFI 213</strain>
    </source>
</reference>
<sequence>MPQDDDISIDDLLTARQRSRQTTSVTSAPTARGSQLGGEMADDALESDDTLPTSTLPKEDTIHVVPKGYRLQGEKAPQDVNLDPTDTNLIVSGKRNRKPRDLNNFAVQVYAARLGPEPLVDYLRAFSTEIHSVSTTVDKVPRIHQTQLPPLPKSEKQLNTHMFGNQFRRAMEIEWRDLRAKGVFGHTEQLKATADGEVLPLMWVFAYKTDEDGYLSRFKARLVVRGDLQASIDDTYAATLAVRNFRALIAIANYFDLELKQYDVPTAFLNAKTNRKLYAETPEAFRHTEGEIMLVLRALYGLKESPILWYNELRRQLIKLGLKPVDGFPCLYTSRWLILFVYVDDIVMAFHRSNAYHHGSFEKDLVELYNIKAMGDLTWFLGIRIVRDRALHKTWLVQDAFIDKVCARFSIEAVGKAPDVPLTENWLPQSTEETDTSRTKLYQQLVGSLAYIAVWGRPDVARTHVVFACHLTNPGQSHVSKIRQTWRYLLSTKALALEASASSQDMAEYLSDDPTYRDPLFFGSSDASYADEPETRRSSQGYAFKFGGLMIDWKSTIQRTVTKSTTESELLSLSLAASQMEEWMRFFAGINLTLDFKHVDIHQLWIRQEVTASRINVQWVPTDRMPADGLTKILPKQKFAEFVRQLSLIDIAERLKSLRQTEGHELEAIYIH</sequence>
<keyword evidence="3" id="KW-0808">Transferase</keyword>
<protein>
    <submittedName>
        <fullName evidence="3">Reverse transcriptase rna-dependent dna polymerase</fullName>
        <ecNumber evidence="3">2.7.7.49</ecNumber>
    </submittedName>
</protein>
<dbReference type="GO" id="GO:0003964">
    <property type="term" value="F:RNA-directed DNA polymerase activity"/>
    <property type="evidence" value="ECO:0007669"/>
    <property type="project" value="UniProtKB-KW"/>
</dbReference>
<dbReference type="PANTHER" id="PTHR11439:SF483">
    <property type="entry name" value="PEPTIDE SYNTHASE GLIP-LIKE, PUTATIVE (AFU_ORTHOLOGUE AFUA_3G12920)-RELATED"/>
    <property type="match status" value="1"/>
</dbReference>
<evidence type="ECO:0000259" key="2">
    <source>
        <dbReference type="Pfam" id="PF07727"/>
    </source>
</evidence>
<dbReference type="STRING" id="183478.A0A364MRA4"/>
<evidence type="ECO:0000256" key="1">
    <source>
        <dbReference type="SAM" id="MobiDB-lite"/>
    </source>
</evidence>
<gene>
    <name evidence="3" type="ORF">DDE83_009210</name>
</gene>
<comment type="caution">
    <text evidence="3">The sequence shown here is derived from an EMBL/GenBank/DDBJ whole genome shotgun (WGS) entry which is preliminary data.</text>
</comment>
<keyword evidence="4" id="KW-1185">Reference proteome</keyword>
<dbReference type="PANTHER" id="PTHR11439">
    <property type="entry name" value="GAG-POL-RELATED RETROTRANSPOSON"/>
    <property type="match status" value="1"/>
</dbReference>
<dbReference type="AlphaFoldDB" id="A0A364MRA4"/>
<proteinExistence type="predicted"/>
<organism evidence="3 4">
    <name type="scientific">Stemphylium lycopersici</name>
    <name type="common">Tomato gray leaf spot disease fungus</name>
    <name type="synonym">Thyrospora lycopersici</name>
    <dbReference type="NCBI Taxonomy" id="183478"/>
    <lineage>
        <taxon>Eukaryota</taxon>
        <taxon>Fungi</taxon>
        <taxon>Dikarya</taxon>
        <taxon>Ascomycota</taxon>
        <taxon>Pezizomycotina</taxon>
        <taxon>Dothideomycetes</taxon>
        <taxon>Pleosporomycetidae</taxon>
        <taxon>Pleosporales</taxon>
        <taxon>Pleosporineae</taxon>
        <taxon>Pleosporaceae</taxon>
        <taxon>Stemphylium</taxon>
    </lineage>
</organism>
<feature type="compositionally biased region" description="Polar residues" evidence="1">
    <location>
        <begin position="20"/>
        <end position="33"/>
    </location>
</feature>
<feature type="domain" description="Reverse transcriptase Ty1/copia-type" evidence="2">
    <location>
        <begin position="196"/>
        <end position="411"/>
    </location>
</feature>
<dbReference type="EC" id="2.7.7.49" evidence="3"/>
<dbReference type="Proteomes" id="UP000249619">
    <property type="component" value="Unassembled WGS sequence"/>
</dbReference>
<dbReference type="CDD" id="cd09272">
    <property type="entry name" value="RNase_HI_RT_Ty1"/>
    <property type="match status" value="1"/>
</dbReference>
<evidence type="ECO:0000313" key="4">
    <source>
        <dbReference type="Proteomes" id="UP000249619"/>
    </source>
</evidence>
<evidence type="ECO:0000313" key="3">
    <source>
        <dbReference type="EMBL" id="RAQ99008.1"/>
    </source>
</evidence>
<dbReference type="EMBL" id="QGDH01000631">
    <property type="protein sequence ID" value="RAQ99008.1"/>
    <property type="molecule type" value="Genomic_DNA"/>
</dbReference>